<evidence type="ECO:0000313" key="2">
    <source>
        <dbReference type="Proteomes" id="UP000308600"/>
    </source>
</evidence>
<gene>
    <name evidence="1" type="ORF">BDN72DRAFT_862879</name>
</gene>
<accession>A0ACD3A9S9</accession>
<proteinExistence type="predicted"/>
<name>A0ACD3A9S9_9AGAR</name>
<evidence type="ECO:0000313" key="1">
    <source>
        <dbReference type="EMBL" id="TFK62367.1"/>
    </source>
</evidence>
<reference evidence="1 2" key="1">
    <citation type="journal article" date="2019" name="Nat. Ecol. Evol.">
        <title>Megaphylogeny resolves global patterns of mushroom evolution.</title>
        <authorList>
            <person name="Varga T."/>
            <person name="Krizsan K."/>
            <person name="Foldi C."/>
            <person name="Dima B."/>
            <person name="Sanchez-Garcia M."/>
            <person name="Sanchez-Ramirez S."/>
            <person name="Szollosi G.J."/>
            <person name="Szarkandi J.G."/>
            <person name="Papp V."/>
            <person name="Albert L."/>
            <person name="Andreopoulos W."/>
            <person name="Angelini C."/>
            <person name="Antonin V."/>
            <person name="Barry K.W."/>
            <person name="Bougher N.L."/>
            <person name="Buchanan P."/>
            <person name="Buyck B."/>
            <person name="Bense V."/>
            <person name="Catcheside P."/>
            <person name="Chovatia M."/>
            <person name="Cooper J."/>
            <person name="Damon W."/>
            <person name="Desjardin D."/>
            <person name="Finy P."/>
            <person name="Geml J."/>
            <person name="Haridas S."/>
            <person name="Hughes K."/>
            <person name="Justo A."/>
            <person name="Karasinski D."/>
            <person name="Kautmanova I."/>
            <person name="Kiss B."/>
            <person name="Kocsube S."/>
            <person name="Kotiranta H."/>
            <person name="LaButti K.M."/>
            <person name="Lechner B.E."/>
            <person name="Liimatainen K."/>
            <person name="Lipzen A."/>
            <person name="Lukacs Z."/>
            <person name="Mihaltcheva S."/>
            <person name="Morgado L.N."/>
            <person name="Niskanen T."/>
            <person name="Noordeloos M.E."/>
            <person name="Ohm R.A."/>
            <person name="Ortiz-Santana B."/>
            <person name="Ovrebo C."/>
            <person name="Racz N."/>
            <person name="Riley R."/>
            <person name="Savchenko A."/>
            <person name="Shiryaev A."/>
            <person name="Soop K."/>
            <person name="Spirin V."/>
            <person name="Szebenyi C."/>
            <person name="Tomsovsky M."/>
            <person name="Tulloss R.E."/>
            <person name="Uehling J."/>
            <person name="Grigoriev I.V."/>
            <person name="Vagvolgyi C."/>
            <person name="Papp T."/>
            <person name="Martin F.M."/>
            <person name="Miettinen O."/>
            <person name="Hibbett D.S."/>
            <person name="Nagy L.G."/>
        </authorList>
    </citation>
    <scope>NUCLEOTIDE SEQUENCE [LARGE SCALE GENOMIC DNA]</scope>
    <source>
        <strain evidence="1 2">NL-1719</strain>
    </source>
</reference>
<dbReference type="EMBL" id="ML208586">
    <property type="protein sequence ID" value="TFK62367.1"/>
    <property type="molecule type" value="Genomic_DNA"/>
</dbReference>
<dbReference type="Proteomes" id="UP000308600">
    <property type="component" value="Unassembled WGS sequence"/>
</dbReference>
<organism evidence="1 2">
    <name type="scientific">Pluteus cervinus</name>
    <dbReference type="NCBI Taxonomy" id="181527"/>
    <lineage>
        <taxon>Eukaryota</taxon>
        <taxon>Fungi</taxon>
        <taxon>Dikarya</taxon>
        <taxon>Basidiomycota</taxon>
        <taxon>Agaricomycotina</taxon>
        <taxon>Agaricomycetes</taxon>
        <taxon>Agaricomycetidae</taxon>
        <taxon>Agaricales</taxon>
        <taxon>Pluteineae</taxon>
        <taxon>Pluteaceae</taxon>
        <taxon>Pluteus</taxon>
    </lineage>
</organism>
<protein>
    <submittedName>
        <fullName evidence="1">Uncharacterized protein</fullName>
    </submittedName>
</protein>
<keyword evidence="2" id="KW-1185">Reference proteome</keyword>
<sequence>MSWIWLSKRVRIYQRRQAEDELSVMADLLNPCSKGQKKKCGPGSKTVQVVTTFHLVRDMIKTSRRRRLNERNEERRPCSEGMIYYRDGTFLVEDILVIANIRDRPKLTTKSHPPAVESGEASKCTGQPTRRRIEREVHIAINSRLWSTFPEDVTGWAWKNEPKNRS</sequence>